<protein>
    <submittedName>
        <fullName evidence="4">(pine wood nematode) hypothetical protein</fullName>
    </submittedName>
    <submittedName>
        <fullName evidence="7">Methyltransf_11 domain-containing protein</fullName>
    </submittedName>
</protein>
<keyword evidence="1" id="KW-0489">Methyltransferase</keyword>
<evidence type="ECO:0000256" key="1">
    <source>
        <dbReference type="ARBA" id="ARBA00022603"/>
    </source>
</evidence>
<feature type="domain" description="Methyltransferase type 11" evidence="3">
    <location>
        <begin position="50"/>
        <end position="139"/>
    </location>
</feature>
<dbReference type="EMBL" id="CAJFCV020000003">
    <property type="protein sequence ID" value="CAG9108473.1"/>
    <property type="molecule type" value="Genomic_DNA"/>
</dbReference>
<reference evidence="4" key="2">
    <citation type="submission" date="2020-09" db="EMBL/GenBank/DDBJ databases">
        <authorList>
            <person name="Kikuchi T."/>
        </authorList>
    </citation>
    <scope>NUCLEOTIDE SEQUENCE</scope>
    <source>
        <strain evidence="4">Ka4C1</strain>
    </source>
</reference>
<dbReference type="Gene3D" id="3.40.50.150">
    <property type="entry name" value="Vaccinia Virus protein VP39"/>
    <property type="match status" value="2"/>
</dbReference>
<dbReference type="eggNOG" id="KOG1331">
    <property type="taxonomic scope" value="Eukaryota"/>
</dbReference>
<dbReference type="PANTHER" id="PTHR13069">
    <property type="entry name" value="ALKYLATED DNA REPAIR PROTEIN ALKB HOMOLOG 8"/>
    <property type="match status" value="1"/>
</dbReference>
<organism evidence="5 7">
    <name type="scientific">Bursaphelenchus xylophilus</name>
    <name type="common">Pinewood nematode worm</name>
    <name type="synonym">Aphelenchoides xylophilus</name>
    <dbReference type="NCBI Taxonomy" id="6326"/>
    <lineage>
        <taxon>Eukaryota</taxon>
        <taxon>Metazoa</taxon>
        <taxon>Ecdysozoa</taxon>
        <taxon>Nematoda</taxon>
        <taxon>Chromadorea</taxon>
        <taxon>Rhabditida</taxon>
        <taxon>Tylenchina</taxon>
        <taxon>Tylenchomorpha</taxon>
        <taxon>Aphelenchoidea</taxon>
        <taxon>Aphelenchoididae</taxon>
        <taxon>Bursaphelenchus</taxon>
    </lineage>
</organism>
<evidence type="ECO:0000313" key="7">
    <source>
        <dbReference type="WBParaSite" id="BXY_1632400.1"/>
    </source>
</evidence>
<dbReference type="GO" id="GO:0005737">
    <property type="term" value="C:cytoplasm"/>
    <property type="evidence" value="ECO:0007669"/>
    <property type="project" value="TreeGrafter"/>
</dbReference>
<dbReference type="GO" id="GO:0008757">
    <property type="term" value="F:S-adenosylmethionine-dependent methyltransferase activity"/>
    <property type="evidence" value="ECO:0007669"/>
    <property type="project" value="InterPro"/>
</dbReference>
<dbReference type="Proteomes" id="UP000582659">
    <property type="component" value="Unassembled WGS sequence"/>
</dbReference>
<keyword evidence="2" id="KW-0808">Transferase</keyword>
<name>A0A1I7STF4_BURXY</name>
<reference evidence="7" key="1">
    <citation type="submission" date="2016-11" db="UniProtKB">
        <authorList>
            <consortium name="WormBaseParasite"/>
        </authorList>
    </citation>
    <scope>IDENTIFICATION</scope>
</reference>
<dbReference type="GO" id="GO:0002098">
    <property type="term" value="P:tRNA wobble uridine modification"/>
    <property type="evidence" value="ECO:0007669"/>
    <property type="project" value="TreeGrafter"/>
</dbReference>
<dbReference type="GO" id="GO:0000049">
    <property type="term" value="F:tRNA binding"/>
    <property type="evidence" value="ECO:0007669"/>
    <property type="project" value="TreeGrafter"/>
</dbReference>
<dbReference type="AlphaFoldDB" id="A0A1I7STF4"/>
<dbReference type="InterPro" id="IPR029063">
    <property type="entry name" value="SAM-dependent_MTases_sf"/>
</dbReference>
<evidence type="ECO:0000313" key="5">
    <source>
        <dbReference type="Proteomes" id="UP000095284"/>
    </source>
</evidence>
<dbReference type="Proteomes" id="UP000659654">
    <property type="component" value="Unassembled WGS sequence"/>
</dbReference>
<gene>
    <name evidence="4" type="ORF">BXYJ_LOCUS6687</name>
</gene>
<dbReference type="PANTHER" id="PTHR13069:SF34">
    <property type="entry name" value="METHYLTRANSFERASE TYPE 11 DOMAIN-CONTAINING PROTEIN"/>
    <property type="match status" value="1"/>
</dbReference>
<dbReference type="GO" id="GO:0005634">
    <property type="term" value="C:nucleus"/>
    <property type="evidence" value="ECO:0007669"/>
    <property type="project" value="TreeGrafter"/>
</dbReference>
<dbReference type="Proteomes" id="UP000095284">
    <property type="component" value="Unplaced"/>
</dbReference>
<dbReference type="Pfam" id="PF08241">
    <property type="entry name" value="Methyltransf_11"/>
    <property type="match status" value="1"/>
</dbReference>
<dbReference type="GO" id="GO:0030488">
    <property type="term" value="P:tRNA methylation"/>
    <property type="evidence" value="ECO:0007669"/>
    <property type="project" value="TreeGrafter"/>
</dbReference>
<evidence type="ECO:0000313" key="6">
    <source>
        <dbReference type="Proteomes" id="UP000659654"/>
    </source>
</evidence>
<dbReference type="SMR" id="A0A1I7STF4"/>
<proteinExistence type="predicted"/>
<evidence type="ECO:0000313" key="4">
    <source>
        <dbReference type="EMBL" id="CAD5221456.1"/>
    </source>
</evidence>
<dbReference type="OrthoDB" id="271595at2759"/>
<dbReference type="InterPro" id="IPR013216">
    <property type="entry name" value="Methyltransf_11"/>
</dbReference>
<dbReference type="SUPFAM" id="SSF53335">
    <property type="entry name" value="S-adenosyl-L-methionine-dependent methyltransferases"/>
    <property type="match status" value="1"/>
</dbReference>
<dbReference type="CDD" id="cd02440">
    <property type="entry name" value="AdoMet_MTases"/>
    <property type="match status" value="1"/>
</dbReference>
<evidence type="ECO:0000259" key="3">
    <source>
        <dbReference type="Pfam" id="PF08241"/>
    </source>
</evidence>
<dbReference type="InterPro" id="IPR051422">
    <property type="entry name" value="AlkB_tRNA_MeTrf/Diox"/>
</dbReference>
<dbReference type="GO" id="GO:0106335">
    <property type="term" value="F:tRNA (5-carboxymethyluridine(34)-5-O)-methyltransferase activity"/>
    <property type="evidence" value="ECO:0007669"/>
    <property type="project" value="TreeGrafter"/>
</dbReference>
<sequence>MDTIEREYVRNVYSRLASHASQNFFESAHQRSWPRVSEFIRKLETGSLILDIGCGPNKYRTSRHFVIGVDNCPEVLIRSNDGRSRDVVIADASNLPFRRDIADSALCISVLHHLCKVKRRKECLAELGRVMKRNGLLLIYVWAFEQPNGTFPSQDILVPWNMHEIPHAGCLPIIKFHKDSTKEQRIIANSIPVRLHENDYSQFFSTILKFLNHKMSRMKRELPPAIPHFLFSQTSRLLSGINSWSPTLNRKLRALRGATIPTYAEELANQILEDGIVEAMSTLRKVIFYRYYHVFKRGELENLVESDKTIGFFVLKSEYESANWALLLRKE</sequence>
<keyword evidence="6" id="KW-1185">Reference proteome</keyword>
<evidence type="ECO:0000256" key="2">
    <source>
        <dbReference type="ARBA" id="ARBA00022679"/>
    </source>
</evidence>
<dbReference type="EMBL" id="CAJFDI010000003">
    <property type="protein sequence ID" value="CAD5221456.1"/>
    <property type="molecule type" value="Genomic_DNA"/>
</dbReference>
<accession>A0A1I7STF4</accession>
<dbReference type="WBParaSite" id="BXY_1632400.1">
    <property type="protein sequence ID" value="BXY_1632400.1"/>
    <property type="gene ID" value="BXY_1632400"/>
</dbReference>